<proteinExistence type="predicted"/>
<dbReference type="GO" id="GO:0016740">
    <property type="term" value="F:transferase activity"/>
    <property type="evidence" value="ECO:0007669"/>
    <property type="project" value="UniProtKB-KW"/>
</dbReference>
<dbReference type="EMBL" id="JAGVWB010000011">
    <property type="protein sequence ID" value="MBS3058112.1"/>
    <property type="molecule type" value="Genomic_DNA"/>
</dbReference>
<gene>
    <name evidence="1" type="ORF">J4478_01800</name>
</gene>
<reference evidence="1" key="2">
    <citation type="submission" date="2021-05" db="EMBL/GenBank/DDBJ databases">
        <title>Protein family content uncovers lineage relationships and bacterial pathway maintenance mechanisms in DPANN archaea.</title>
        <authorList>
            <person name="Castelle C.J."/>
            <person name="Meheust R."/>
            <person name="Jaffe A.L."/>
            <person name="Seitz K."/>
            <person name="Gong X."/>
            <person name="Baker B.J."/>
            <person name="Banfield J.F."/>
        </authorList>
    </citation>
    <scope>NUCLEOTIDE SEQUENCE</scope>
    <source>
        <strain evidence="1">RIFCSPLOWO2_01_FULL_43_13</strain>
    </source>
</reference>
<protein>
    <submittedName>
        <fullName evidence="1">Nucleotidyl transferase AbiEii/AbiGii toxin family protein</fullName>
    </submittedName>
</protein>
<accession>A0A8T4KWZ9</accession>
<sequence>MIEKNELIELARLNGLRPWQQEKHYIQAVMLEILSEQPIVFKGGTYLWFFHGLGRFSEDLDFTAIEKPQENLQETVSKSLELFGIQNTLKKVTDNETTLSFRISAKGPLNTAQIDESRVYVEISKREEVSKKTLPAKLDFPAYNLPTKTIQGMDLEEVAAEKIRAIMTRNKARDVFDLQHLIEKKAVAFNQGLADKKLEFYNTKYSTKEFLEKTMQKHAFFEKELKSIVFTELPNFNQAMQTIKKWAQPNKKA</sequence>
<dbReference type="Proteomes" id="UP000680185">
    <property type="component" value="Unassembled WGS sequence"/>
</dbReference>
<name>A0A8T4KWZ9_9ARCH</name>
<keyword evidence="1" id="KW-0808">Transferase</keyword>
<reference evidence="1" key="1">
    <citation type="submission" date="2021-03" db="EMBL/GenBank/DDBJ databases">
        <authorList>
            <person name="Jaffe A."/>
        </authorList>
    </citation>
    <scope>NUCLEOTIDE SEQUENCE</scope>
    <source>
        <strain evidence="1">RIFCSPLOWO2_01_FULL_43_13</strain>
    </source>
</reference>
<dbReference type="AlphaFoldDB" id="A0A8T4KWZ9"/>
<dbReference type="InterPro" id="IPR014942">
    <property type="entry name" value="AbiEii"/>
</dbReference>
<dbReference type="Gene3D" id="3.10.450.620">
    <property type="entry name" value="JHP933, nucleotidyltransferase-like core domain"/>
    <property type="match status" value="1"/>
</dbReference>
<dbReference type="Gene3D" id="1.20.58.1790">
    <property type="entry name" value="JHP933, helical tail domain"/>
    <property type="match status" value="1"/>
</dbReference>
<evidence type="ECO:0000313" key="2">
    <source>
        <dbReference type="Proteomes" id="UP000680185"/>
    </source>
</evidence>
<dbReference type="Pfam" id="PF08843">
    <property type="entry name" value="AbiEii"/>
    <property type="match status" value="1"/>
</dbReference>
<comment type="caution">
    <text evidence="1">The sequence shown here is derived from an EMBL/GenBank/DDBJ whole genome shotgun (WGS) entry which is preliminary data.</text>
</comment>
<evidence type="ECO:0000313" key="1">
    <source>
        <dbReference type="EMBL" id="MBS3058112.1"/>
    </source>
</evidence>
<organism evidence="1 2">
    <name type="scientific">Candidatus Iainarchaeum sp</name>
    <dbReference type="NCBI Taxonomy" id="3101447"/>
    <lineage>
        <taxon>Archaea</taxon>
        <taxon>Candidatus Iainarchaeota</taxon>
        <taxon>Candidatus Iainarchaeia</taxon>
        <taxon>Candidatus Iainarchaeales</taxon>
        <taxon>Candidatus Iainarchaeaceae</taxon>
        <taxon>Candidatus Iainarchaeum</taxon>
    </lineage>
</organism>